<protein>
    <recommendedName>
        <fullName evidence="12">L-dopachrome isomerase</fullName>
        <ecNumber evidence="9">5.3.2.1</ecNumber>
        <ecNumber evidence="8">5.3.3.12</ecNumber>
    </recommendedName>
    <alternativeName>
        <fullName evidence="10">L-dopachrome tautomerase</fullName>
    </alternativeName>
    <alternativeName>
        <fullName evidence="11">Phenylpyruvate tautomerase</fullName>
    </alternativeName>
</protein>
<evidence type="ECO:0000256" key="5">
    <source>
        <dbReference type="ARBA" id="ARBA00023235"/>
    </source>
</evidence>
<dbReference type="PANTHER" id="PTHR11954">
    <property type="entry name" value="D-DOPACHROME DECARBOXYLASE"/>
    <property type="match status" value="1"/>
</dbReference>
<evidence type="ECO:0000256" key="2">
    <source>
        <dbReference type="ARBA" id="ARBA00005851"/>
    </source>
</evidence>
<evidence type="ECO:0000256" key="10">
    <source>
        <dbReference type="ARBA" id="ARBA00041631"/>
    </source>
</evidence>
<keyword evidence="14" id="KW-1185">Reference proteome</keyword>
<dbReference type="Gene3D" id="3.30.429.10">
    <property type="entry name" value="Macrophage Migration Inhibitory Factor"/>
    <property type="match status" value="1"/>
</dbReference>
<evidence type="ECO:0000313" key="13">
    <source>
        <dbReference type="EMBL" id="GAW83669.1"/>
    </source>
</evidence>
<comment type="similarity">
    <text evidence="2">Belongs to the MIF family.</text>
</comment>
<organism evidence="13 14">
    <name type="scientific">Plasmodium gonderi</name>
    <dbReference type="NCBI Taxonomy" id="77519"/>
    <lineage>
        <taxon>Eukaryota</taxon>
        <taxon>Sar</taxon>
        <taxon>Alveolata</taxon>
        <taxon>Apicomplexa</taxon>
        <taxon>Aconoidasida</taxon>
        <taxon>Haemosporida</taxon>
        <taxon>Plasmodiidae</taxon>
        <taxon>Plasmodium</taxon>
        <taxon>Plasmodium (Plasmodium)</taxon>
    </lineage>
</organism>
<evidence type="ECO:0000256" key="11">
    <source>
        <dbReference type="ARBA" id="ARBA00041912"/>
    </source>
</evidence>
<dbReference type="PANTHER" id="PTHR11954:SF6">
    <property type="entry name" value="MACROPHAGE MIGRATION INHIBITORY FACTOR"/>
    <property type="match status" value="1"/>
</dbReference>
<evidence type="ECO:0000256" key="7">
    <source>
        <dbReference type="ARBA" id="ARBA00036823"/>
    </source>
</evidence>
<dbReference type="GO" id="GO:0050178">
    <property type="term" value="F:phenylpyruvate tautomerase activity"/>
    <property type="evidence" value="ECO:0007669"/>
    <property type="project" value="UniProtKB-EC"/>
</dbReference>
<evidence type="ECO:0000256" key="6">
    <source>
        <dbReference type="ARBA" id="ARBA00036735"/>
    </source>
</evidence>
<comment type="catalytic activity">
    <reaction evidence="6">
        <text>3-phenylpyruvate = enol-phenylpyruvate</text>
        <dbReference type="Rhea" id="RHEA:17097"/>
        <dbReference type="ChEBI" id="CHEBI:16815"/>
        <dbReference type="ChEBI" id="CHEBI:18005"/>
        <dbReference type="EC" id="5.3.2.1"/>
    </reaction>
</comment>
<keyword evidence="5" id="KW-0413">Isomerase</keyword>
<keyword evidence="4" id="KW-0964">Secreted</keyword>
<dbReference type="OrthoDB" id="255819at2759"/>
<evidence type="ECO:0000256" key="9">
    <source>
        <dbReference type="ARBA" id="ARBA00039086"/>
    </source>
</evidence>
<keyword evidence="3" id="KW-0202">Cytokine</keyword>
<dbReference type="SUPFAM" id="SSF55331">
    <property type="entry name" value="Tautomerase/MIF"/>
    <property type="match status" value="1"/>
</dbReference>
<evidence type="ECO:0000313" key="14">
    <source>
        <dbReference type="Proteomes" id="UP000195521"/>
    </source>
</evidence>
<evidence type="ECO:0000256" key="12">
    <source>
        <dbReference type="ARBA" id="ARBA00042730"/>
    </source>
</evidence>
<comment type="caution">
    <text evidence="13">The sequence shown here is derived from an EMBL/GenBank/DDBJ whole genome shotgun (WGS) entry which is preliminary data.</text>
</comment>
<dbReference type="EC" id="5.3.3.12" evidence="8"/>
<reference evidence="14" key="1">
    <citation type="submission" date="2017-04" db="EMBL/GenBank/DDBJ databases">
        <title>Plasmodium gonderi genome.</title>
        <authorList>
            <person name="Arisue N."/>
            <person name="Honma H."/>
            <person name="Kawai S."/>
            <person name="Tougan T."/>
            <person name="Tanabe K."/>
            <person name="Horii T."/>
        </authorList>
    </citation>
    <scope>NUCLEOTIDE SEQUENCE [LARGE SCALE GENOMIC DNA]</scope>
    <source>
        <strain evidence="14">ATCC 30045</strain>
    </source>
</reference>
<dbReference type="EMBL" id="BDQF01000015">
    <property type="protein sequence ID" value="GAW83669.1"/>
    <property type="molecule type" value="Genomic_DNA"/>
</dbReference>
<dbReference type="RefSeq" id="XP_028546258.1">
    <property type="nucleotide sequence ID" value="XM_028690457.1"/>
</dbReference>
<name>A0A1Y1JMH5_PLAGO</name>
<dbReference type="EC" id="5.3.2.1" evidence="9"/>
<dbReference type="OMA" id="CELITNI"/>
<evidence type="ECO:0000256" key="8">
    <source>
        <dbReference type="ARBA" id="ARBA00038932"/>
    </source>
</evidence>
<evidence type="ECO:0000256" key="3">
    <source>
        <dbReference type="ARBA" id="ARBA00022514"/>
    </source>
</evidence>
<dbReference type="AlphaFoldDB" id="A0A1Y1JMH5"/>
<dbReference type="GO" id="GO:0004167">
    <property type="term" value="F:dopachrome isomerase activity"/>
    <property type="evidence" value="ECO:0007669"/>
    <property type="project" value="UniProtKB-EC"/>
</dbReference>
<evidence type="ECO:0000256" key="4">
    <source>
        <dbReference type="ARBA" id="ARBA00022525"/>
    </source>
</evidence>
<comment type="catalytic activity">
    <reaction evidence="7">
        <text>L-dopachrome = 5,6-dihydroxyindole-2-carboxylate</text>
        <dbReference type="Rhea" id="RHEA:13041"/>
        <dbReference type="ChEBI" id="CHEBI:16875"/>
        <dbReference type="ChEBI" id="CHEBI:57509"/>
        <dbReference type="EC" id="5.3.3.12"/>
    </reaction>
</comment>
<dbReference type="GeneID" id="39750415"/>
<proteinExistence type="inferred from homology"/>
<gene>
    <name evidence="13" type="ORF">PGO_144670</name>
</gene>
<sequence>MPCCQVVTNINASDDDIKKTLSQIENAVSEVMSKPMSYIMSNYDYQKYLRFGGSDNGFCFVKITSISGINKTNNTALADKVTKILVNTIKVKSDRVFIEFNDCSPKNFAFNGSLFG</sequence>
<accession>A0A1Y1JMH5</accession>
<evidence type="ECO:0000256" key="1">
    <source>
        <dbReference type="ARBA" id="ARBA00004613"/>
    </source>
</evidence>
<dbReference type="Proteomes" id="UP000195521">
    <property type="component" value="Unassembled WGS sequence"/>
</dbReference>
<comment type="subcellular location">
    <subcellularLocation>
        <location evidence="1">Secreted</location>
    </subcellularLocation>
</comment>
<dbReference type="GO" id="GO:0005615">
    <property type="term" value="C:extracellular space"/>
    <property type="evidence" value="ECO:0007669"/>
    <property type="project" value="UniProtKB-KW"/>
</dbReference>
<dbReference type="GO" id="GO:0005125">
    <property type="term" value="F:cytokine activity"/>
    <property type="evidence" value="ECO:0007669"/>
    <property type="project" value="UniProtKB-KW"/>
</dbReference>
<dbReference type="Pfam" id="PF01187">
    <property type="entry name" value="MIF"/>
    <property type="match status" value="1"/>
</dbReference>
<dbReference type="InterPro" id="IPR014347">
    <property type="entry name" value="Tautomerase/MIF_sf"/>
</dbReference>
<dbReference type="InterPro" id="IPR001398">
    <property type="entry name" value="Macrophage_inhib_fac"/>
</dbReference>